<evidence type="ECO:0000313" key="2">
    <source>
        <dbReference type="Proteomes" id="UP001239462"/>
    </source>
</evidence>
<protein>
    <recommendedName>
        <fullName evidence="3">Glyoxalase</fullName>
    </recommendedName>
</protein>
<proteinExistence type="predicted"/>
<dbReference type="RefSeq" id="WP_289167468.1">
    <property type="nucleotide sequence ID" value="NZ_JASZZN010000037.1"/>
</dbReference>
<dbReference type="SUPFAM" id="SSF54593">
    <property type="entry name" value="Glyoxalase/Bleomycin resistance protein/Dihydroxybiphenyl dioxygenase"/>
    <property type="match status" value="1"/>
</dbReference>
<gene>
    <name evidence="1" type="ORF">QTN89_28060</name>
</gene>
<reference evidence="1 2" key="1">
    <citation type="submission" date="2023-06" db="EMBL/GenBank/DDBJ databases">
        <title>Roseiconus lacunae JC819 isolated from Gulf of Mannar region, Tamil Nadu.</title>
        <authorList>
            <person name="Pk S."/>
            <person name="Ch S."/>
            <person name="Ch V.R."/>
        </authorList>
    </citation>
    <scope>NUCLEOTIDE SEQUENCE [LARGE SCALE GENOMIC DNA]</scope>
    <source>
        <strain evidence="1 2">JC819</strain>
    </source>
</reference>
<evidence type="ECO:0000313" key="1">
    <source>
        <dbReference type="EMBL" id="MDM4019342.1"/>
    </source>
</evidence>
<dbReference type="EMBL" id="JASZZN010000037">
    <property type="protein sequence ID" value="MDM4019342.1"/>
    <property type="molecule type" value="Genomic_DNA"/>
</dbReference>
<dbReference type="Proteomes" id="UP001239462">
    <property type="component" value="Unassembled WGS sequence"/>
</dbReference>
<dbReference type="InterPro" id="IPR029068">
    <property type="entry name" value="Glyas_Bleomycin-R_OHBP_Dase"/>
</dbReference>
<name>A0ABT7PS61_9BACT</name>
<sequence>MLTYASRIRPFRGAKDLRESRSFYCEIGFQEMVVSEEMSAFNLQSVWFYLQRYYVRDWVDNSMVFLEVEDLNLQRSQLIHSGIVDRYTGARVSEIQASDWGREFFLHDPSGNLWHIGSFSK</sequence>
<keyword evidence="2" id="KW-1185">Reference proteome</keyword>
<accession>A0ABT7PS61</accession>
<organism evidence="1 2">
    <name type="scientific">Roseiconus lacunae</name>
    <dbReference type="NCBI Taxonomy" id="2605694"/>
    <lineage>
        <taxon>Bacteria</taxon>
        <taxon>Pseudomonadati</taxon>
        <taxon>Planctomycetota</taxon>
        <taxon>Planctomycetia</taxon>
        <taxon>Pirellulales</taxon>
        <taxon>Pirellulaceae</taxon>
        <taxon>Roseiconus</taxon>
    </lineage>
</organism>
<dbReference type="Gene3D" id="3.10.180.10">
    <property type="entry name" value="2,3-Dihydroxybiphenyl 1,2-Dioxygenase, domain 1"/>
    <property type="match status" value="1"/>
</dbReference>
<comment type="caution">
    <text evidence="1">The sequence shown here is derived from an EMBL/GenBank/DDBJ whole genome shotgun (WGS) entry which is preliminary data.</text>
</comment>
<evidence type="ECO:0008006" key="3">
    <source>
        <dbReference type="Google" id="ProtNLM"/>
    </source>
</evidence>